<dbReference type="RefSeq" id="WP_161675728.1">
    <property type="nucleotide sequence ID" value="NZ_JAABLP010000002.1"/>
</dbReference>
<dbReference type="Proteomes" id="UP000586722">
    <property type="component" value="Unassembled WGS sequence"/>
</dbReference>
<organism evidence="1 2">
    <name type="scientific">Pannonibacter tanglangensis</name>
    <dbReference type="NCBI Taxonomy" id="2750084"/>
    <lineage>
        <taxon>Bacteria</taxon>
        <taxon>Pseudomonadati</taxon>
        <taxon>Pseudomonadota</taxon>
        <taxon>Alphaproteobacteria</taxon>
        <taxon>Hyphomicrobiales</taxon>
        <taxon>Stappiaceae</taxon>
        <taxon>Pannonibacter</taxon>
    </lineage>
</organism>
<gene>
    <name evidence="1" type="ORF">GWI72_03905</name>
</gene>
<comment type="caution">
    <text evidence="1">The sequence shown here is derived from an EMBL/GenBank/DDBJ whole genome shotgun (WGS) entry which is preliminary data.</text>
</comment>
<keyword evidence="2" id="KW-1185">Reference proteome</keyword>
<name>A0A7X5F0A4_9HYPH</name>
<sequence>MSVNYIHADGIPVEDDAPRAKPQRNVAEAMLRGMMCRCPSCGQGKLFSGFLTVAPVCQSCGTELHHHRADDAPPYFTITIVGHIIIPAMMAVEMMYRPAVWIHMVLWLSLTVILSLAFLRPVKGALVGLQWALYMHGFDPDAEDDLPVPEPVPSPR</sequence>
<dbReference type="EMBL" id="JAABLQ010000001">
    <property type="protein sequence ID" value="NBN77407.1"/>
    <property type="molecule type" value="Genomic_DNA"/>
</dbReference>
<dbReference type="InterPro" id="IPR009325">
    <property type="entry name" value="DUF983"/>
</dbReference>
<dbReference type="AlphaFoldDB" id="A0A7X5F0A4"/>
<dbReference type="NCBIfam" id="NF004633">
    <property type="entry name" value="PRK05978.1"/>
    <property type="match status" value="1"/>
</dbReference>
<evidence type="ECO:0000313" key="2">
    <source>
        <dbReference type="Proteomes" id="UP000586722"/>
    </source>
</evidence>
<reference evidence="2" key="1">
    <citation type="submission" date="2020-01" db="EMBL/GenBank/DDBJ databases">
        <authorList>
            <person name="Fang Y."/>
            <person name="Sun R."/>
            <person name="Nie L."/>
            <person name="He J."/>
            <person name="Hao L."/>
            <person name="Wang L."/>
            <person name="Su S."/>
            <person name="Lv E."/>
            <person name="Zhang Z."/>
            <person name="Xie R."/>
            <person name="Liu H."/>
        </authorList>
    </citation>
    <scope>NUCLEOTIDE SEQUENCE [LARGE SCALE GENOMIC DNA]</scope>
    <source>
        <strain evidence="2">XCT-53</strain>
    </source>
</reference>
<dbReference type="Pfam" id="PF06170">
    <property type="entry name" value="DUF983"/>
    <property type="match status" value="1"/>
</dbReference>
<accession>A0A7X5F0A4</accession>
<protein>
    <submittedName>
        <fullName evidence="1">DUF983 domain-containing protein</fullName>
    </submittedName>
</protein>
<proteinExistence type="predicted"/>
<evidence type="ECO:0000313" key="1">
    <source>
        <dbReference type="EMBL" id="NBN77407.1"/>
    </source>
</evidence>